<dbReference type="Pfam" id="PF17936">
    <property type="entry name" value="Big_6"/>
    <property type="match status" value="1"/>
</dbReference>
<dbReference type="PANTHER" id="PTHR34700">
    <property type="entry name" value="POTASSIUM BINDING PROTEIN KBP"/>
    <property type="match status" value="1"/>
</dbReference>
<feature type="region of interest" description="Disordered" evidence="1">
    <location>
        <begin position="509"/>
        <end position="589"/>
    </location>
</feature>
<dbReference type="RefSeq" id="WP_231813333.1">
    <property type="nucleotide sequence ID" value="NZ_JAJOZR010000004.1"/>
</dbReference>
<dbReference type="PANTHER" id="PTHR34700:SF4">
    <property type="entry name" value="PHAGE-LIKE ELEMENT PBSX PROTEIN XKDP"/>
    <property type="match status" value="1"/>
</dbReference>
<evidence type="ECO:0000313" key="4">
    <source>
        <dbReference type="Proteomes" id="UP001139089"/>
    </source>
</evidence>
<keyword evidence="4" id="KW-1185">Reference proteome</keyword>
<dbReference type="InterPro" id="IPR052196">
    <property type="entry name" value="Bact_Kbp"/>
</dbReference>
<dbReference type="EMBL" id="JAJOZR010000004">
    <property type="protein sequence ID" value="MCD7108992.1"/>
    <property type="molecule type" value="Genomic_DNA"/>
</dbReference>
<proteinExistence type="predicted"/>
<dbReference type="Gene3D" id="2.60.40.10">
    <property type="entry name" value="Immunoglobulins"/>
    <property type="match status" value="1"/>
</dbReference>
<organism evidence="3 4">
    <name type="scientific">Rhizobium quercicola</name>
    <dbReference type="NCBI Taxonomy" id="2901226"/>
    <lineage>
        <taxon>Bacteria</taxon>
        <taxon>Pseudomonadati</taxon>
        <taxon>Pseudomonadota</taxon>
        <taxon>Alphaproteobacteria</taxon>
        <taxon>Hyphomicrobiales</taxon>
        <taxon>Rhizobiaceae</taxon>
        <taxon>Rhizobium/Agrobacterium group</taxon>
        <taxon>Rhizobium</taxon>
    </lineage>
</organism>
<evidence type="ECO:0000256" key="1">
    <source>
        <dbReference type="SAM" id="MobiDB-lite"/>
    </source>
</evidence>
<feature type="compositionally biased region" description="Low complexity" evidence="1">
    <location>
        <begin position="511"/>
        <end position="554"/>
    </location>
</feature>
<feature type="compositionally biased region" description="Low complexity" evidence="1">
    <location>
        <begin position="103"/>
        <end position="125"/>
    </location>
</feature>
<dbReference type="SMART" id="SM00257">
    <property type="entry name" value="LysM"/>
    <property type="match status" value="1"/>
</dbReference>
<sequence>MRKNTAGLVALVVLAIATLLMIFVVLPNVGDETPPTRAQGTGAESPSADVDGTPGNGDTTTADAKGSRPGAGDAANPAGATTPATPATPSAQPNSDPAKTAQPAPTDGAAAPSSAPTPAAPSETADGTDTPSFDVLRVEPDGSTVIAGRAEPNSKLEIVNGNAVVGTADVGGTGDFAAVFDKPLPPGDYQLTLRSTTPSGAVTASDEVATVSIPKVDNGQLLAMVTKPGEASRILTAPSEPAAPAAAAPAVPSGATPTTGDQAALQTPAATPSAPAPAQGTPAQSAPAQGTPASPVAVSAVEIEGRKLFVAGTARPGSTVRIYADDQLVGEGKADAQGRFVIDGELGLSVGQHVIRVDMVGADGKVQMRAAVPFERPEGDQISAVAQTPASGSDPAFDGAIFDASRMEAAKAFALLKGLYASGKLPGLDQLAAARSATEIALTSLAGVKPVAGMQAGVTDRVNATTKAAGEALAILKPLPRDAAAVGAALGRLDAAMARVLETSPAVVANSPTATPSPAPAGQTTAPGQSSSGQSSSGEPTTGAPAANTNAGTPSTEPGATPSEPAVAASPQTAGGEPETVQQAPLQQSKSSVIIRRGDTLWQISRRVYGAGVRYTTIYVANEDQILDPDRILPGQVFGVPDKALPDAESQEIHRRHMQHAP</sequence>
<dbReference type="Proteomes" id="UP001139089">
    <property type="component" value="Unassembled WGS sequence"/>
</dbReference>
<feature type="compositionally biased region" description="Polar residues" evidence="1">
    <location>
        <begin position="580"/>
        <end position="589"/>
    </location>
</feature>
<dbReference type="Pfam" id="PF01476">
    <property type="entry name" value="LysM"/>
    <property type="match status" value="1"/>
</dbReference>
<dbReference type="PROSITE" id="PS51782">
    <property type="entry name" value="LYSM"/>
    <property type="match status" value="1"/>
</dbReference>
<protein>
    <submittedName>
        <fullName evidence="3">LysM peptidoglycan-binding domain-containing protein</fullName>
    </submittedName>
</protein>
<evidence type="ECO:0000259" key="2">
    <source>
        <dbReference type="PROSITE" id="PS51782"/>
    </source>
</evidence>
<gene>
    <name evidence="3" type="ORF">LRX75_08045</name>
</gene>
<accession>A0A9X1NPX2</accession>
<dbReference type="InterPro" id="IPR018392">
    <property type="entry name" value="LysM"/>
</dbReference>
<dbReference type="InterPro" id="IPR036779">
    <property type="entry name" value="LysM_dom_sf"/>
</dbReference>
<feature type="region of interest" description="Disordered" evidence="1">
    <location>
        <begin position="240"/>
        <end position="292"/>
    </location>
</feature>
<comment type="caution">
    <text evidence="3">The sequence shown here is derived from an EMBL/GenBank/DDBJ whole genome shotgun (WGS) entry which is preliminary data.</text>
</comment>
<evidence type="ECO:0000313" key="3">
    <source>
        <dbReference type="EMBL" id="MCD7108992.1"/>
    </source>
</evidence>
<dbReference type="InterPro" id="IPR013783">
    <property type="entry name" value="Ig-like_fold"/>
</dbReference>
<feature type="region of interest" description="Disordered" evidence="1">
    <location>
        <begin position="34"/>
        <end position="133"/>
    </location>
</feature>
<dbReference type="AlphaFoldDB" id="A0A9X1NPX2"/>
<dbReference type="Gene3D" id="3.10.350.10">
    <property type="entry name" value="LysM domain"/>
    <property type="match status" value="1"/>
</dbReference>
<dbReference type="Gene3D" id="2.60.40.3110">
    <property type="match status" value="1"/>
</dbReference>
<feature type="compositionally biased region" description="Low complexity" evidence="1">
    <location>
        <begin position="240"/>
        <end position="290"/>
    </location>
</feature>
<dbReference type="InterPro" id="IPR041498">
    <property type="entry name" value="Big_6"/>
</dbReference>
<name>A0A9X1NPX2_9HYPH</name>
<dbReference type="CDD" id="cd00118">
    <property type="entry name" value="LysM"/>
    <property type="match status" value="1"/>
</dbReference>
<feature type="compositionally biased region" description="Low complexity" evidence="1">
    <location>
        <begin position="70"/>
        <end position="93"/>
    </location>
</feature>
<reference evidence="3" key="1">
    <citation type="submission" date="2021-12" db="EMBL/GenBank/DDBJ databases">
        <authorList>
            <person name="Li Y."/>
        </authorList>
    </citation>
    <scope>NUCLEOTIDE SEQUENCE</scope>
    <source>
        <strain evidence="3">DKSPLA3</strain>
    </source>
</reference>
<feature type="domain" description="LysM" evidence="2">
    <location>
        <begin position="591"/>
        <end position="640"/>
    </location>
</feature>